<gene>
    <name evidence="1" type="ORF">S03H2_07156</name>
</gene>
<organism evidence="1">
    <name type="scientific">marine sediment metagenome</name>
    <dbReference type="NCBI Taxonomy" id="412755"/>
    <lineage>
        <taxon>unclassified sequences</taxon>
        <taxon>metagenomes</taxon>
        <taxon>ecological metagenomes</taxon>
    </lineage>
</organism>
<sequence>MKLILNEFTKDYISQKVGITSDNLINMSSCDIDREIEKDMHGKKLKLKLTKGMIPRGNIFIFLGRLVPTWVIDKKLAKI</sequence>
<dbReference type="EMBL" id="BARU01003253">
    <property type="protein sequence ID" value="GAH21973.1"/>
    <property type="molecule type" value="Genomic_DNA"/>
</dbReference>
<dbReference type="AlphaFoldDB" id="X1FMK8"/>
<evidence type="ECO:0000313" key="1">
    <source>
        <dbReference type="EMBL" id="GAH21973.1"/>
    </source>
</evidence>
<proteinExistence type="predicted"/>
<name>X1FMK8_9ZZZZ</name>
<protein>
    <submittedName>
        <fullName evidence="1">Uncharacterized protein</fullName>
    </submittedName>
</protein>
<accession>X1FMK8</accession>
<reference evidence="1" key="1">
    <citation type="journal article" date="2014" name="Front. Microbiol.">
        <title>High frequency of phylogenetically diverse reductive dehalogenase-homologous genes in deep subseafloor sedimentary metagenomes.</title>
        <authorList>
            <person name="Kawai M."/>
            <person name="Futagami T."/>
            <person name="Toyoda A."/>
            <person name="Takaki Y."/>
            <person name="Nishi S."/>
            <person name="Hori S."/>
            <person name="Arai W."/>
            <person name="Tsubouchi T."/>
            <person name="Morono Y."/>
            <person name="Uchiyama I."/>
            <person name="Ito T."/>
            <person name="Fujiyama A."/>
            <person name="Inagaki F."/>
            <person name="Takami H."/>
        </authorList>
    </citation>
    <scope>NUCLEOTIDE SEQUENCE</scope>
    <source>
        <strain evidence="1">Expedition CK06-06</strain>
    </source>
</reference>
<comment type="caution">
    <text evidence="1">The sequence shown here is derived from an EMBL/GenBank/DDBJ whole genome shotgun (WGS) entry which is preliminary data.</text>
</comment>